<evidence type="ECO:0000256" key="7">
    <source>
        <dbReference type="SAM" id="Phobius"/>
    </source>
</evidence>
<dbReference type="AlphaFoldDB" id="A0A4Z2IC17"/>
<evidence type="ECO:0000259" key="8">
    <source>
        <dbReference type="Pfam" id="PF07815"/>
    </source>
</evidence>
<keyword evidence="5" id="KW-0175">Coiled coil</keyword>
<feature type="region of interest" description="Disordered" evidence="6">
    <location>
        <begin position="122"/>
        <end position="141"/>
    </location>
</feature>
<dbReference type="InterPro" id="IPR012849">
    <property type="entry name" value="Abl-interactor_HHR_dom"/>
</dbReference>
<dbReference type="PANTHER" id="PTHR10460:SF60">
    <property type="entry name" value="ABI GENE FAMILY MEMBER 3"/>
    <property type="match status" value="1"/>
</dbReference>
<feature type="compositionally biased region" description="Basic and acidic residues" evidence="6">
    <location>
        <begin position="429"/>
        <end position="445"/>
    </location>
</feature>
<evidence type="ECO:0000256" key="4">
    <source>
        <dbReference type="ARBA" id="ARBA00022553"/>
    </source>
</evidence>
<keyword evidence="7" id="KW-1133">Transmembrane helix</keyword>
<evidence type="ECO:0000256" key="1">
    <source>
        <dbReference type="ARBA" id="ARBA00004496"/>
    </source>
</evidence>
<evidence type="ECO:0000256" key="3">
    <source>
        <dbReference type="ARBA" id="ARBA00022490"/>
    </source>
</evidence>
<dbReference type="GO" id="GO:0017124">
    <property type="term" value="F:SH3 domain binding"/>
    <property type="evidence" value="ECO:0007669"/>
    <property type="project" value="TreeGrafter"/>
</dbReference>
<feature type="domain" description="Abl-interactor homeo-domain homologous" evidence="8">
    <location>
        <begin position="101"/>
        <end position="170"/>
    </location>
</feature>
<evidence type="ECO:0000256" key="2">
    <source>
        <dbReference type="ARBA" id="ARBA00010020"/>
    </source>
</evidence>
<comment type="caution">
    <text evidence="9">The sequence shown here is derived from an EMBL/GenBank/DDBJ whole genome shotgun (WGS) entry which is preliminary data.</text>
</comment>
<dbReference type="GO" id="GO:0030027">
    <property type="term" value="C:lamellipodium"/>
    <property type="evidence" value="ECO:0007669"/>
    <property type="project" value="TreeGrafter"/>
</dbReference>
<evidence type="ECO:0000313" key="10">
    <source>
        <dbReference type="Proteomes" id="UP000314294"/>
    </source>
</evidence>
<feature type="compositionally biased region" description="Polar residues" evidence="6">
    <location>
        <begin position="536"/>
        <end position="548"/>
    </location>
</feature>
<dbReference type="Pfam" id="PF07815">
    <property type="entry name" value="Abi_HHR"/>
    <property type="match status" value="1"/>
</dbReference>
<evidence type="ECO:0000256" key="5">
    <source>
        <dbReference type="ARBA" id="ARBA00023054"/>
    </source>
</evidence>
<feature type="region of interest" description="Disordered" evidence="6">
    <location>
        <begin position="483"/>
        <end position="548"/>
    </location>
</feature>
<dbReference type="Proteomes" id="UP000314294">
    <property type="component" value="Unassembled WGS sequence"/>
</dbReference>
<sequence>MTEQKNFSEVITRIFQEAPAARKDLVENHSNLLRVADYCEDNFLQAEDSSKAVEEAKGLAAQALASVSYQINSLATNVLRLLDSQAMQITDMASSVNLLSLAAAIHCETVARREIGAFTTPKNKSRCKPVTPPASGKEAESGYTRVPISYSVLDSTGHCFGFTEQPPRERTDATESVQPAADYLVYIQSGHCCASTLSPHPADRLPPRGPRPASPACRSGPRYALPSSPTTSVFLHGRRAPPTAVLLDLAHRSAPTSPSAANLSVKWLLPASASSGIGSCIPSSTTTTTTTTTPSHWQLWYGTTTTSSIRNCIPPSTSTTAPSHWHLWYGPTTTATSSSIRSCIPSSSTTTAPSHWHLWYGWNLEAAIINPVLTLLGVASTGRFPALVVSIAVVLLCFYRHAKKKRAAYDVTVPTPRDADSSSVLRTVSRPEHPAEEPRSYDRLPPRYSTVDFPPPYYLFDPSVWPPAYEMYPMTLPLAPHPWTTSGPLHPTPRSSSSTQTQPQSHTGHPPKTQLTGTHCCSVDSLSRADRRLRNAASSPSFTMQRSK</sequence>
<keyword evidence="10" id="KW-1185">Reference proteome</keyword>
<proteinExistence type="inferred from homology"/>
<dbReference type="Gene3D" id="6.10.140.1620">
    <property type="match status" value="1"/>
</dbReference>
<feature type="compositionally biased region" description="Low complexity" evidence="6">
    <location>
        <begin position="492"/>
        <end position="511"/>
    </location>
</feature>
<evidence type="ECO:0000313" key="9">
    <source>
        <dbReference type="EMBL" id="TNN74653.1"/>
    </source>
</evidence>
<keyword evidence="7" id="KW-0812">Transmembrane</keyword>
<dbReference type="GO" id="GO:0035591">
    <property type="term" value="F:signaling adaptor activity"/>
    <property type="evidence" value="ECO:0007669"/>
    <property type="project" value="TreeGrafter"/>
</dbReference>
<keyword evidence="3" id="KW-0963">Cytoplasm</keyword>
<evidence type="ECO:0000256" key="6">
    <source>
        <dbReference type="SAM" id="MobiDB-lite"/>
    </source>
</evidence>
<dbReference type="PANTHER" id="PTHR10460">
    <property type="entry name" value="ABL INTERACTOR FAMILY MEMBER"/>
    <property type="match status" value="1"/>
</dbReference>
<dbReference type="EMBL" id="SRLO01000112">
    <property type="protein sequence ID" value="TNN74653.1"/>
    <property type="molecule type" value="Genomic_DNA"/>
</dbReference>
<comment type="subcellular location">
    <subcellularLocation>
        <location evidence="1">Cytoplasm</location>
    </subcellularLocation>
</comment>
<keyword evidence="4" id="KW-0597">Phosphoprotein</keyword>
<feature type="transmembrane region" description="Helical" evidence="7">
    <location>
        <begin position="373"/>
        <end position="399"/>
    </location>
</feature>
<keyword evidence="7" id="KW-0472">Membrane</keyword>
<comment type="similarity">
    <text evidence="2">Belongs to the ABI family.</text>
</comment>
<dbReference type="InterPro" id="IPR028457">
    <property type="entry name" value="ABI"/>
</dbReference>
<organism evidence="9 10">
    <name type="scientific">Liparis tanakae</name>
    <name type="common">Tanaka's snailfish</name>
    <dbReference type="NCBI Taxonomy" id="230148"/>
    <lineage>
        <taxon>Eukaryota</taxon>
        <taxon>Metazoa</taxon>
        <taxon>Chordata</taxon>
        <taxon>Craniata</taxon>
        <taxon>Vertebrata</taxon>
        <taxon>Euteleostomi</taxon>
        <taxon>Actinopterygii</taxon>
        <taxon>Neopterygii</taxon>
        <taxon>Teleostei</taxon>
        <taxon>Neoteleostei</taxon>
        <taxon>Acanthomorphata</taxon>
        <taxon>Eupercaria</taxon>
        <taxon>Perciformes</taxon>
        <taxon>Cottioidei</taxon>
        <taxon>Cottales</taxon>
        <taxon>Liparidae</taxon>
        <taxon>Liparis</taxon>
    </lineage>
</organism>
<reference evidence="9 10" key="1">
    <citation type="submission" date="2019-03" db="EMBL/GenBank/DDBJ databases">
        <title>First draft genome of Liparis tanakae, snailfish: a comprehensive survey of snailfish specific genes.</title>
        <authorList>
            <person name="Kim W."/>
            <person name="Song I."/>
            <person name="Jeong J.-H."/>
            <person name="Kim D."/>
            <person name="Kim S."/>
            <person name="Ryu S."/>
            <person name="Song J.Y."/>
            <person name="Lee S.K."/>
        </authorList>
    </citation>
    <scope>NUCLEOTIDE SEQUENCE [LARGE SCALE GENOMIC DNA]</scope>
    <source>
        <tissue evidence="9">Muscle</tissue>
    </source>
</reference>
<dbReference type="OrthoDB" id="5971719at2759"/>
<dbReference type="GO" id="GO:0098858">
    <property type="term" value="C:actin-based cell projection"/>
    <property type="evidence" value="ECO:0007669"/>
    <property type="project" value="TreeGrafter"/>
</dbReference>
<feature type="region of interest" description="Disordered" evidence="6">
    <location>
        <begin position="413"/>
        <end position="447"/>
    </location>
</feature>
<protein>
    <submittedName>
        <fullName evidence="9">Abl interactor 1</fullName>
    </submittedName>
</protein>
<gene>
    <name evidence="9" type="primary">Abi1_2</name>
    <name evidence="9" type="ORF">EYF80_015200</name>
</gene>
<dbReference type="GO" id="GO:0031209">
    <property type="term" value="C:SCAR complex"/>
    <property type="evidence" value="ECO:0007669"/>
    <property type="project" value="TreeGrafter"/>
</dbReference>
<name>A0A4Z2IC17_9TELE</name>
<dbReference type="GO" id="GO:0001764">
    <property type="term" value="P:neuron migration"/>
    <property type="evidence" value="ECO:0007669"/>
    <property type="project" value="TreeGrafter"/>
</dbReference>
<feature type="region of interest" description="Disordered" evidence="6">
    <location>
        <begin position="198"/>
        <end position="224"/>
    </location>
</feature>
<accession>A0A4Z2IC17</accession>